<dbReference type="CDD" id="cd06222">
    <property type="entry name" value="RNase_H_like"/>
    <property type="match status" value="1"/>
</dbReference>
<dbReference type="InterPro" id="IPR026960">
    <property type="entry name" value="RVT-Znf"/>
</dbReference>
<dbReference type="GO" id="GO:0003676">
    <property type="term" value="F:nucleic acid binding"/>
    <property type="evidence" value="ECO:0007669"/>
    <property type="project" value="InterPro"/>
</dbReference>
<dbReference type="PANTHER" id="PTHR33116">
    <property type="entry name" value="REVERSE TRANSCRIPTASE ZINC-BINDING DOMAIN-CONTAINING PROTEIN-RELATED-RELATED"/>
    <property type="match status" value="1"/>
</dbReference>
<organism evidence="2 3">
    <name type="scientific">Rhynchospora pubera</name>
    <dbReference type="NCBI Taxonomy" id="906938"/>
    <lineage>
        <taxon>Eukaryota</taxon>
        <taxon>Viridiplantae</taxon>
        <taxon>Streptophyta</taxon>
        <taxon>Embryophyta</taxon>
        <taxon>Tracheophyta</taxon>
        <taxon>Spermatophyta</taxon>
        <taxon>Magnoliopsida</taxon>
        <taxon>Liliopsida</taxon>
        <taxon>Poales</taxon>
        <taxon>Cyperaceae</taxon>
        <taxon>Cyperoideae</taxon>
        <taxon>Rhynchosporeae</taxon>
        <taxon>Rhynchospora</taxon>
    </lineage>
</organism>
<dbReference type="Pfam" id="PF00078">
    <property type="entry name" value="RVT_1"/>
    <property type="match status" value="1"/>
</dbReference>
<sequence>MGDRNTKFYHSVVRGRRRKNGISCLELGNGNIVTEEHQITKLFVEHYKNIYTTAPTSDLIATLGPKVLLSFPKIQSTEEPALCAQPSDEEIRTAFWSIGPDKAPGPDGLSARFIRTNWDTLGPVFSQEIVAWFTTKSIPARQAHTNLVLVPKTKNPMSVTQYRPISVSNVIYKTFAKILSLRLKHLLPNLISSEQTAFLKGREISENTILVREILHSFDTQRFTSQAFLMKTDLTKAFDLMSWKYVKQVLQQFAFPQPFIDLLMACVTSPTYTLLINGSGSGSITPTRGLRQGCPLSPYLFILAMEPMALMFKNGLSKGTISGIKLAPFAPHLTTTLYADDLMVMGQANPIEIEQYLCILTKFAAMSGQTINPIKIKFWFSKATTQQMKDLISQTFGGAIANHSETYLGLPLHSSKLTSCDNLIAKLTEALGGWKMTMLSQAGRLILIKSVLMSIPVYQMSTQTLNRRVVSKINALIRNFFWGKTNTKYLSLCSWKKITQPFYMGGLGLRDIRDFNRALTCKLAWKLQTAPDKPWCKVLKAKYFPRRNFWHANFYSPASITWKTICKIKADFTKHVNWSIGDGNTCSAIGTPWVIGWELFNPTTIEKQQLKVAHLYHEPTQTWDIQQLMENFNLQITLQILSDSSKRPVATGQKDRLIWLPANNGFFTVKSAYKSLQENMILASQPGLTSFNFMWNFKQIQPKVKIFLWKLCSQILPTVLRLSKRIPTIDPICPRCKERDETDYHIFFSCTASRAAWFISPLSIRSDRITQSVPEFLEHIFQTQDPSNISLFCNILWSIWEHRNQWVFSQKMTSPESILNRAQTFMYATNIEVPDTDNSHQNFSPQPLFHNMGINIYTDGAWNLNAGGWGFLIYNGTTLSCFECGNIENSPSPMQAEALAIINALDSLKKTMHQDNLSSIQVSVHSDCNNLVRALNNSAGKRQELLDWRAEREFFQIIHLAQSFNRISFNYIPRESNTDAHNLASFGRTFQGRTGGFHFPTYKPP</sequence>
<dbReference type="SUPFAM" id="SSF56672">
    <property type="entry name" value="DNA/RNA polymerases"/>
    <property type="match status" value="1"/>
</dbReference>
<accession>A0AAV8E9M7</accession>
<name>A0AAV8E9M7_9POAL</name>
<feature type="domain" description="Reverse transcriptase" evidence="1">
    <location>
        <begin position="131"/>
        <end position="412"/>
    </location>
</feature>
<reference evidence="2" key="1">
    <citation type="submission" date="2022-08" db="EMBL/GenBank/DDBJ databases">
        <authorList>
            <person name="Marques A."/>
        </authorList>
    </citation>
    <scope>NUCLEOTIDE SEQUENCE</scope>
    <source>
        <strain evidence="2">RhyPub2mFocal</strain>
        <tissue evidence="2">Leaves</tissue>
    </source>
</reference>
<evidence type="ECO:0000313" key="2">
    <source>
        <dbReference type="EMBL" id="KAJ4778130.1"/>
    </source>
</evidence>
<dbReference type="InterPro" id="IPR036397">
    <property type="entry name" value="RNaseH_sf"/>
</dbReference>
<keyword evidence="2" id="KW-0695">RNA-directed DNA polymerase</keyword>
<keyword evidence="2" id="KW-0808">Transferase</keyword>
<dbReference type="GO" id="GO:0004523">
    <property type="term" value="F:RNA-DNA hybrid ribonuclease activity"/>
    <property type="evidence" value="ECO:0007669"/>
    <property type="project" value="InterPro"/>
</dbReference>
<dbReference type="InterPro" id="IPR012337">
    <property type="entry name" value="RNaseH-like_sf"/>
</dbReference>
<protein>
    <submittedName>
        <fullName evidence="2">RNA-directed DNA polymerase (Reverse transcriptase)-related family protein</fullName>
    </submittedName>
</protein>
<dbReference type="Pfam" id="PF13966">
    <property type="entry name" value="zf-RVT"/>
    <property type="match status" value="1"/>
</dbReference>
<comment type="caution">
    <text evidence="2">The sequence shown here is derived from an EMBL/GenBank/DDBJ whole genome shotgun (WGS) entry which is preliminary data.</text>
</comment>
<dbReference type="AlphaFoldDB" id="A0AAV8E9M7"/>
<dbReference type="InterPro" id="IPR000477">
    <property type="entry name" value="RT_dom"/>
</dbReference>
<dbReference type="Pfam" id="PF13456">
    <property type="entry name" value="RVT_3"/>
    <property type="match status" value="1"/>
</dbReference>
<keyword evidence="2" id="KW-0548">Nucleotidyltransferase</keyword>
<keyword evidence="3" id="KW-1185">Reference proteome</keyword>
<dbReference type="GO" id="GO:0003964">
    <property type="term" value="F:RNA-directed DNA polymerase activity"/>
    <property type="evidence" value="ECO:0007669"/>
    <property type="project" value="UniProtKB-KW"/>
</dbReference>
<dbReference type="InterPro" id="IPR002156">
    <property type="entry name" value="RNaseH_domain"/>
</dbReference>
<gene>
    <name evidence="2" type="ORF">LUZ62_062387</name>
</gene>
<evidence type="ECO:0000313" key="3">
    <source>
        <dbReference type="Proteomes" id="UP001140206"/>
    </source>
</evidence>
<evidence type="ECO:0000259" key="1">
    <source>
        <dbReference type="PROSITE" id="PS50878"/>
    </source>
</evidence>
<dbReference type="EMBL" id="JAMFTS010000003">
    <property type="protein sequence ID" value="KAJ4778130.1"/>
    <property type="molecule type" value="Genomic_DNA"/>
</dbReference>
<dbReference type="InterPro" id="IPR044730">
    <property type="entry name" value="RNase_H-like_dom_plant"/>
</dbReference>
<dbReference type="PROSITE" id="PS50878">
    <property type="entry name" value="RT_POL"/>
    <property type="match status" value="1"/>
</dbReference>
<proteinExistence type="predicted"/>
<dbReference type="CDD" id="cd01650">
    <property type="entry name" value="RT_nLTR_like"/>
    <property type="match status" value="1"/>
</dbReference>
<dbReference type="SUPFAM" id="SSF53098">
    <property type="entry name" value="Ribonuclease H-like"/>
    <property type="match status" value="1"/>
</dbReference>
<dbReference type="Gene3D" id="3.30.420.10">
    <property type="entry name" value="Ribonuclease H-like superfamily/Ribonuclease H"/>
    <property type="match status" value="1"/>
</dbReference>
<dbReference type="InterPro" id="IPR043502">
    <property type="entry name" value="DNA/RNA_pol_sf"/>
</dbReference>
<dbReference type="PANTHER" id="PTHR33116:SF86">
    <property type="entry name" value="REVERSE TRANSCRIPTASE DOMAIN-CONTAINING PROTEIN"/>
    <property type="match status" value="1"/>
</dbReference>
<dbReference type="Proteomes" id="UP001140206">
    <property type="component" value="Chromosome 3"/>
</dbReference>